<dbReference type="PANTHER" id="PTHR11669:SF0">
    <property type="entry name" value="PROTEIN STICHEL-LIKE 2"/>
    <property type="match status" value="1"/>
</dbReference>
<feature type="region of interest" description="Disordered" evidence="12">
    <location>
        <begin position="512"/>
        <end position="531"/>
    </location>
</feature>
<evidence type="ECO:0000256" key="10">
    <source>
        <dbReference type="ARBA" id="ARBA00022932"/>
    </source>
</evidence>
<dbReference type="EC" id="2.7.7.7" evidence="2"/>
<evidence type="ECO:0000259" key="13">
    <source>
        <dbReference type="SMART" id="SM00382"/>
    </source>
</evidence>
<proteinExistence type="inferred from homology"/>
<evidence type="ECO:0000313" key="14">
    <source>
        <dbReference type="EMBL" id="BCN93963.1"/>
    </source>
</evidence>
<dbReference type="InterPro" id="IPR003593">
    <property type="entry name" value="AAA+_ATPase"/>
</dbReference>
<evidence type="ECO:0000256" key="1">
    <source>
        <dbReference type="ARBA" id="ARBA00006360"/>
    </source>
</evidence>
<dbReference type="PRINTS" id="PR00300">
    <property type="entry name" value="CLPPROTEASEA"/>
</dbReference>
<comment type="catalytic activity">
    <reaction evidence="11">
        <text>DNA(n) + a 2'-deoxyribonucleoside 5'-triphosphate = DNA(n+1) + diphosphate</text>
        <dbReference type="Rhea" id="RHEA:22508"/>
        <dbReference type="Rhea" id="RHEA-COMP:17339"/>
        <dbReference type="Rhea" id="RHEA-COMP:17340"/>
        <dbReference type="ChEBI" id="CHEBI:33019"/>
        <dbReference type="ChEBI" id="CHEBI:61560"/>
        <dbReference type="ChEBI" id="CHEBI:173112"/>
        <dbReference type="EC" id="2.7.7.7"/>
    </reaction>
</comment>
<dbReference type="Pfam" id="PF13177">
    <property type="entry name" value="DNA_pol3_delta2"/>
    <property type="match status" value="1"/>
</dbReference>
<dbReference type="SUPFAM" id="SSF52540">
    <property type="entry name" value="P-loop containing nucleoside triphosphate hydrolases"/>
    <property type="match status" value="1"/>
</dbReference>
<evidence type="ECO:0000256" key="3">
    <source>
        <dbReference type="ARBA" id="ARBA00022679"/>
    </source>
</evidence>
<dbReference type="SMART" id="SM00382">
    <property type="entry name" value="AAA"/>
    <property type="match status" value="1"/>
</dbReference>
<reference evidence="14" key="1">
    <citation type="journal article" date="2022" name="Arch. Microbiol.">
        <title>Thiomicrorhabdus immobilis sp. nov., a mesophilic sulfur-oxidizing bacterium isolated from sediment of a brackish lake in northern Japan.</title>
        <authorList>
            <person name="Kojima H."/>
            <person name="Mochizuki J."/>
            <person name="Kanda M."/>
            <person name="Watanabe T."/>
            <person name="Fukui M."/>
        </authorList>
    </citation>
    <scope>NUCLEOTIDE SEQUENCE</scope>
    <source>
        <strain evidence="14">Am19</strain>
    </source>
</reference>
<evidence type="ECO:0000256" key="7">
    <source>
        <dbReference type="ARBA" id="ARBA00022741"/>
    </source>
</evidence>
<dbReference type="InterPro" id="IPR021029">
    <property type="entry name" value="DNA_pol_III_tau_dom-5"/>
</dbReference>
<dbReference type="CDD" id="cd18137">
    <property type="entry name" value="HLD_clamp_pol_III_gamma_tau"/>
    <property type="match status" value="1"/>
</dbReference>
<dbReference type="Gene3D" id="3.40.50.300">
    <property type="entry name" value="P-loop containing nucleotide triphosphate hydrolases"/>
    <property type="match status" value="1"/>
</dbReference>
<dbReference type="NCBIfam" id="NF005942">
    <property type="entry name" value="PRK07994.1"/>
    <property type="match status" value="1"/>
</dbReference>
<keyword evidence="15" id="KW-1185">Reference proteome</keyword>
<feature type="compositionally biased region" description="Polar residues" evidence="12">
    <location>
        <begin position="512"/>
        <end position="526"/>
    </location>
</feature>
<keyword evidence="8" id="KW-0862">Zinc</keyword>
<keyword evidence="9" id="KW-0067">ATP-binding</keyword>
<dbReference type="Gene3D" id="3.30.300.150">
    <property type="entry name" value="DNA polymerase III, tau subunit, domain V"/>
    <property type="match status" value="1"/>
</dbReference>
<keyword evidence="7" id="KW-0547">Nucleotide-binding</keyword>
<dbReference type="Pfam" id="PF12169">
    <property type="entry name" value="DNA_pol3_gamma3"/>
    <property type="match status" value="1"/>
</dbReference>
<dbReference type="InterPro" id="IPR012763">
    <property type="entry name" value="DNA_pol_III_sug/sutau_N"/>
</dbReference>
<dbReference type="InterPro" id="IPR027417">
    <property type="entry name" value="P-loop_NTPase"/>
</dbReference>
<dbReference type="NCBIfam" id="TIGR02397">
    <property type="entry name" value="dnaX_nterm"/>
    <property type="match status" value="1"/>
</dbReference>
<keyword evidence="5" id="KW-0235">DNA replication</keyword>
<feature type="domain" description="AAA+ ATPase" evidence="13">
    <location>
        <begin position="37"/>
        <end position="177"/>
    </location>
</feature>
<protein>
    <recommendedName>
        <fullName evidence="2">DNA-directed DNA polymerase</fullName>
        <ecNumber evidence="2">2.7.7.7</ecNumber>
    </recommendedName>
</protein>
<dbReference type="Gene3D" id="1.20.272.10">
    <property type="match status" value="1"/>
</dbReference>
<dbReference type="InterPro" id="IPR008921">
    <property type="entry name" value="DNA_pol3_clamp-load_cplx_C"/>
</dbReference>
<name>A0ABN6CYD0_9GAMM</name>
<gene>
    <name evidence="14" type="ORF">THMIRHAM_17480</name>
</gene>
<evidence type="ECO:0000256" key="4">
    <source>
        <dbReference type="ARBA" id="ARBA00022695"/>
    </source>
</evidence>
<dbReference type="Pfam" id="PF22608">
    <property type="entry name" value="DNAX_ATPase_lid"/>
    <property type="match status" value="1"/>
</dbReference>
<dbReference type="EMBL" id="AP024202">
    <property type="protein sequence ID" value="BCN93963.1"/>
    <property type="molecule type" value="Genomic_DNA"/>
</dbReference>
<evidence type="ECO:0000256" key="6">
    <source>
        <dbReference type="ARBA" id="ARBA00022723"/>
    </source>
</evidence>
<keyword evidence="10" id="KW-0239">DNA-directed DNA polymerase</keyword>
<dbReference type="CDD" id="cd00009">
    <property type="entry name" value="AAA"/>
    <property type="match status" value="1"/>
</dbReference>
<dbReference type="InterPro" id="IPR045085">
    <property type="entry name" value="HLD_clamp_pol_III_gamma_tau"/>
</dbReference>
<dbReference type="NCBIfam" id="NF004046">
    <property type="entry name" value="PRK05563.1"/>
    <property type="match status" value="1"/>
</dbReference>
<dbReference type="RefSeq" id="WP_311195276.1">
    <property type="nucleotide sequence ID" value="NZ_AP024202.1"/>
</dbReference>
<accession>A0ABN6CYD0</accession>
<evidence type="ECO:0000256" key="2">
    <source>
        <dbReference type="ARBA" id="ARBA00012417"/>
    </source>
</evidence>
<dbReference type="Gene3D" id="1.10.8.60">
    <property type="match status" value="1"/>
</dbReference>
<evidence type="ECO:0000256" key="5">
    <source>
        <dbReference type="ARBA" id="ARBA00022705"/>
    </source>
</evidence>
<dbReference type="SUPFAM" id="SSF48019">
    <property type="entry name" value="post-AAA+ oligomerization domain-like"/>
    <property type="match status" value="1"/>
</dbReference>
<dbReference type="InterPro" id="IPR001270">
    <property type="entry name" value="ClpA/B"/>
</dbReference>
<dbReference type="Pfam" id="PF12170">
    <property type="entry name" value="DNA_pol3_tau_5"/>
    <property type="match status" value="1"/>
</dbReference>
<evidence type="ECO:0000256" key="9">
    <source>
        <dbReference type="ARBA" id="ARBA00022840"/>
    </source>
</evidence>
<evidence type="ECO:0000256" key="8">
    <source>
        <dbReference type="ARBA" id="ARBA00022833"/>
    </source>
</evidence>
<sequence length="827" mass="90986">MSYTVLARKWRPKNFAELVGQSHVMQALSNALDQQRLHHAYLFTGTRGVGKTTIARIFAKALNCQEGISSTPCGVCETCRSIDEGRFIDLIEVDAASKTKVDDTREILDNVQFAPTQGRYKVYLIDEVHMLSKSSFNALLKTLEEPPEHVKFLLATTDPHKLPITVLSRCLQFNLMRLTQPQIQNHLAHILVQEKIPFEDSALALIAKSADGSARDSLSLLDQAIAYGAGEVMFEPVQTMLGLVDQQFGVAILQALAHDDAQQVKNVIQQLATMGVDYQALLAQLIESLHAISYVQVFSDNETTTLLPAEIVKGFAASFAPERVQLLYQIALLTKQDMQLAPDVRIGFEMALMRMLAFQPAHAVIAENQSNQVAVKQVSQSEPVMAESADAELSPMDALAGLATARSLVGKKNFSINAETELTTDESAFSKVEESLPEVGYAQAASEENDSQQAYLQQADSLQYLQQTDNQQDYEQQQFEERPFDNQPTLIASHQAVPLPSELPTNDLVQTVNDSQANPSYSNTKSEPAGGTDHLAQIRERLKQPFAKPGSNTAIEQPPQAEKNADLEPVMPSEVVDEHSSSVAVPVHDLISEQINHLQNQAFAQNQQMGSDEDVAYQSSATMIDDLPPWHLDETEQGVSLAADRHSENSSVQQFNPNSITAKHQPEAAPNSDDLTQVESSQAKQGVESLAVVEQAEFAPSGDYLQDWISIIQCLDLKGMAEDMARNSVLVELTDKVLRMSIDPEQQYAKPEMVLEQIEAAVKTYFGTQMVFEVVGASEHFTPVKYEQKLAEDKQLAAQQSIANDGVVNSFLAQLGMDVIPGTLKPL</sequence>
<dbReference type="InterPro" id="IPR022754">
    <property type="entry name" value="DNA_pol_III_gamma-3"/>
</dbReference>
<keyword evidence="3" id="KW-0808">Transferase</keyword>
<evidence type="ECO:0000256" key="12">
    <source>
        <dbReference type="SAM" id="MobiDB-lite"/>
    </source>
</evidence>
<keyword evidence="6" id="KW-0479">Metal-binding</keyword>
<evidence type="ECO:0000256" key="11">
    <source>
        <dbReference type="ARBA" id="ARBA00049244"/>
    </source>
</evidence>
<comment type="similarity">
    <text evidence="1">Belongs to the DnaX/STICHEL family.</text>
</comment>
<evidence type="ECO:0000313" key="15">
    <source>
        <dbReference type="Proteomes" id="UP001054820"/>
    </source>
</evidence>
<dbReference type="PANTHER" id="PTHR11669">
    <property type="entry name" value="REPLICATION FACTOR C / DNA POLYMERASE III GAMMA-TAU SUBUNIT"/>
    <property type="match status" value="1"/>
</dbReference>
<dbReference type="InterPro" id="IPR038249">
    <property type="entry name" value="PolIII_tau_V_sf"/>
</dbReference>
<dbReference type="InterPro" id="IPR050238">
    <property type="entry name" value="DNA_Rep/Repair_Clamp_Loader"/>
</dbReference>
<organism evidence="14 15">
    <name type="scientific">Thiomicrorhabdus immobilis</name>
    <dbReference type="NCBI Taxonomy" id="2791037"/>
    <lineage>
        <taxon>Bacteria</taxon>
        <taxon>Pseudomonadati</taxon>
        <taxon>Pseudomonadota</taxon>
        <taxon>Gammaproteobacteria</taxon>
        <taxon>Thiotrichales</taxon>
        <taxon>Piscirickettsiaceae</taxon>
        <taxon>Thiomicrorhabdus</taxon>
    </lineage>
</organism>
<dbReference type="Proteomes" id="UP001054820">
    <property type="component" value="Chromosome"/>
</dbReference>
<keyword evidence="4" id="KW-0548">Nucleotidyltransferase</keyword>